<feature type="active site" description="Nucleophile" evidence="17">
    <location>
        <position position="119"/>
    </location>
</feature>
<comment type="subcellular location">
    <subcellularLocation>
        <location evidence="2">Cell membrane</location>
        <topology evidence="2">Lipid-anchor</topology>
        <topology evidence="2">GPI-anchor</topology>
    </subcellularLocation>
</comment>
<evidence type="ECO:0000256" key="18">
    <source>
        <dbReference type="PIRSR" id="PIRSR037299-2"/>
    </source>
</evidence>
<feature type="region of interest" description="Disordered" evidence="19">
    <location>
        <begin position="326"/>
        <end position="453"/>
    </location>
</feature>
<keyword evidence="9 16" id="KW-0472">Membrane</keyword>
<feature type="compositionally biased region" description="Low complexity" evidence="19">
    <location>
        <begin position="427"/>
        <end position="441"/>
    </location>
</feature>
<evidence type="ECO:0000256" key="6">
    <source>
        <dbReference type="ARBA" id="ARBA00022679"/>
    </source>
</evidence>
<dbReference type="PANTHER" id="PTHR10963">
    <property type="entry name" value="GLYCOSYL HYDROLASE-RELATED"/>
    <property type="match status" value="1"/>
</dbReference>
<dbReference type="PROSITE" id="PS51762">
    <property type="entry name" value="GH16_2"/>
    <property type="match status" value="1"/>
</dbReference>
<evidence type="ECO:0000256" key="9">
    <source>
        <dbReference type="ARBA" id="ARBA00023136"/>
    </source>
</evidence>
<evidence type="ECO:0000256" key="4">
    <source>
        <dbReference type="ARBA" id="ARBA00022622"/>
    </source>
</evidence>
<dbReference type="InterPro" id="IPR017168">
    <property type="entry name" value="CHR-like"/>
</dbReference>
<dbReference type="STRING" id="28573.A0A0U1M5B5"/>
<dbReference type="GO" id="GO:0005886">
    <property type="term" value="C:plasma membrane"/>
    <property type="evidence" value="ECO:0007669"/>
    <property type="project" value="UniProtKB-SubCell"/>
</dbReference>
<feature type="signal peptide" evidence="20">
    <location>
        <begin position="1"/>
        <end position="21"/>
    </location>
</feature>
<keyword evidence="5" id="KW-0328">Glycosyltransferase</keyword>
<feature type="domain" description="GH16" evidence="21">
    <location>
        <begin position="29"/>
        <end position="229"/>
    </location>
</feature>
<dbReference type="GO" id="GO:0098552">
    <property type="term" value="C:side of membrane"/>
    <property type="evidence" value="ECO:0007669"/>
    <property type="project" value="UniProtKB-KW"/>
</dbReference>
<evidence type="ECO:0000256" key="20">
    <source>
        <dbReference type="SAM" id="SignalP"/>
    </source>
</evidence>
<evidence type="ECO:0000256" key="19">
    <source>
        <dbReference type="SAM" id="MobiDB-lite"/>
    </source>
</evidence>
<keyword evidence="8 16" id="KW-0378">Hydrolase</keyword>
<keyword evidence="12" id="KW-0449">Lipoprotein</keyword>
<dbReference type="SUPFAM" id="SSF49899">
    <property type="entry name" value="Concanavalin A-like lectins/glucanases"/>
    <property type="match status" value="1"/>
</dbReference>
<keyword evidence="10 18" id="KW-1015">Disulfide bond</keyword>
<evidence type="ECO:0000256" key="2">
    <source>
        <dbReference type="ARBA" id="ARBA00004609"/>
    </source>
</evidence>
<keyword evidence="11" id="KW-0325">Glycoprotein</keyword>
<accession>A0A0U1M5B5</accession>
<dbReference type="AlphaFoldDB" id="A0A0U1M5B5"/>
<feature type="compositionally biased region" description="Low complexity" evidence="19">
    <location>
        <begin position="280"/>
        <end position="292"/>
    </location>
</feature>
<feature type="compositionally biased region" description="Polar residues" evidence="19">
    <location>
        <begin position="326"/>
        <end position="337"/>
    </location>
</feature>
<feature type="disulfide bond" evidence="18">
    <location>
        <begin position="27"/>
        <end position="35"/>
    </location>
</feature>
<evidence type="ECO:0000256" key="16">
    <source>
        <dbReference type="PIRNR" id="PIRNR037299"/>
    </source>
</evidence>
<evidence type="ECO:0000256" key="8">
    <source>
        <dbReference type="ARBA" id="ARBA00022801"/>
    </source>
</evidence>
<dbReference type="InterPro" id="IPR050546">
    <property type="entry name" value="Glycosyl_Hydrlase_16"/>
</dbReference>
<keyword evidence="4" id="KW-0336">GPI-anchor</keyword>
<gene>
    <name evidence="22" type="ORF">PISL3812_07799</name>
</gene>
<dbReference type="Pfam" id="PF00722">
    <property type="entry name" value="Glyco_hydro_16"/>
    <property type="match status" value="1"/>
</dbReference>
<evidence type="ECO:0000313" key="22">
    <source>
        <dbReference type="EMBL" id="CRG90754.1"/>
    </source>
</evidence>
<evidence type="ECO:0000256" key="1">
    <source>
        <dbReference type="ARBA" id="ARBA00000822"/>
    </source>
</evidence>
<evidence type="ECO:0000256" key="15">
    <source>
        <dbReference type="ARBA" id="ARBA00038074"/>
    </source>
</evidence>
<feature type="compositionally biased region" description="Low complexity" evidence="19">
    <location>
        <begin position="404"/>
        <end position="418"/>
    </location>
</feature>
<keyword evidence="13" id="KW-0326">Glycosidase</keyword>
<organism evidence="22 23">
    <name type="scientific">Talaromyces islandicus</name>
    <name type="common">Penicillium islandicum</name>
    <dbReference type="NCBI Taxonomy" id="28573"/>
    <lineage>
        <taxon>Eukaryota</taxon>
        <taxon>Fungi</taxon>
        <taxon>Dikarya</taxon>
        <taxon>Ascomycota</taxon>
        <taxon>Pezizomycotina</taxon>
        <taxon>Eurotiomycetes</taxon>
        <taxon>Eurotiomycetidae</taxon>
        <taxon>Eurotiales</taxon>
        <taxon>Trichocomaceae</taxon>
        <taxon>Talaromyces</taxon>
        <taxon>Talaromyces sect. Islandici</taxon>
    </lineage>
</organism>
<comment type="catalytic activity">
    <reaction evidence="1">
        <text>Random endo-hydrolysis of N-acetyl-beta-D-glucosaminide (1-&gt;4)-beta-linkages in chitin and chitodextrins.</text>
        <dbReference type="EC" id="3.2.1.14"/>
    </reaction>
</comment>
<keyword evidence="23" id="KW-1185">Reference proteome</keyword>
<keyword evidence="6" id="KW-0808">Transferase</keyword>
<evidence type="ECO:0000313" key="23">
    <source>
        <dbReference type="Proteomes" id="UP000054383"/>
    </source>
</evidence>
<dbReference type="GO" id="GO:0016757">
    <property type="term" value="F:glycosyltransferase activity"/>
    <property type="evidence" value="ECO:0007669"/>
    <property type="project" value="UniProtKB-KW"/>
</dbReference>
<dbReference type="OMA" id="WYIMFGR"/>
<dbReference type="EC" id="3.2.-.-" evidence="16"/>
<dbReference type="OrthoDB" id="4781at2759"/>
<evidence type="ECO:0000256" key="14">
    <source>
        <dbReference type="ARBA" id="ARBA00023316"/>
    </source>
</evidence>
<dbReference type="GO" id="GO:0009277">
    <property type="term" value="C:fungal-type cell wall"/>
    <property type="evidence" value="ECO:0007669"/>
    <property type="project" value="TreeGrafter"/>
</dbReference>
<evidence type="ECO:0000256" key="3">
    <source>
        <dbReference type="ARBA" id="ARBA00022475"/>
    </source>
</evidence>
<dbReference type="PIRSF" id="PIRSF037299">
    <property type="entry name" value="Glycosidase_CRH1_prd"/>
    <property type="match status" value="1"/>
</dbReference>
<evidence type="ECO:0000256" key="7">
    <source>
        <dbReference type="ARBA" id="ARBA00022729"/>
    </source>
</evidence>
<evidence type="ECO:0000256" key="5">
    <source>
        <dbReference type="ARBA" id="ARBA00022676"/>
    </source>
</evidence>
<comment type="similarity">
    <text evidence="15">Belongs to the glycosyl hydrolase 16 family. CRH1 subfamily.</text>
</comment>
<dbReference type="GO" id="GO:0008843">
    <property type="term" value="F:endochitinase activity"/>
    <property type="evidence" value="ECO:0007669"/>
    <property type="project" value="UniProtKB-EC"/>
</dbReference>
<dbReference type="EMBL" id="CVMT01000008">
    <property type="protein sequence ID" value="CRG90754.1"/>
    <property type="molecule type" value="Genomic_DNA"/>
</dbReference>
<evidence type="ECO:0000259" key="21">
    <source>
        <dbReference type="PROSITE" id="PS51762"/>
    </source>
</evidence>
<dbReference type="PANTHER" id="PTHR10963:SF68">
    <property type="entry name" value="GLYCOSIDASE CRH1-RELATED"/>
    <property type="match status" value="1"/>
</dbReference>
<name>A0A0U1M5B5_TALIS</name>
<evidence type="ECO:0000256" key="12">
    <source>
        <dbReference type="ARBA" id="ARBA00023288"/>
    </source>
</evidence>
<feature type="chain" id="PRO_5006711570" description="Crh-like protein" evidence="20">
    <location>
        <begin position="22"/>
        <end position="473"/>
    </location>
</feature>
<feature type="compositionally biased region" description="Low complexity" evidence="19">
    <location>
        <begin position="338"/>
        <end position="397"/>
    </location>
</feature>
<evidence type="ECO:0000256" key="17">
    <source>
        <dbReference type="PIRSR" id="PIRSR037299-1"/>
    </source>
</evidence>
<keyword evidence="3" id="KW-1003">Cell membrane</keyword>
<proteinExistence type="inferred from homology"/>
<sequence>MKLSTTTAATAVLASASFVTAQTYSSCNPRETTNCPPDTALGKAATYDLTKGAPTGWTATGTIDYSDQGGAFTVAQSGDSPLLTSDFYIMWGHVEFVLKAAPGTGIISSAVMQSDTLDEIDWEFLGGDSGTVQTNYFGHADTSEYNREQTFSTPDNQADFHTYAVDWTADRIVWQIDGTTVRTLTPASANSGQYPQTPMMIKVGIWAGGDPSNPQGTIDWAGGDTDFSKGPFTMYCQSVAVTDYSTGSEYKYTSESGTSDSISAVGGSVGGNAGATASVATDAASPTVTSSDGEAPMPWSGTHKETSVTSHTGWPWVSTATASLTNSDPSDYSSGAGSTLAPPTVASTSPPTASPHSLSSASSSLSGGESTTTAAPSFPTTTTATSKASTTQSKPSSRSVPPYSSARSFSTSTSLGSGSQPGGGNLGQTSWTTSPASRPTTTTPPAPPPNAGSQLTVGMGAILAFFGCVMALL</sequence>
<dbReference type="GO" id="GO:0031505">
    <property type="term" value="P:fungal-type cell wall organization"/>
    <property type="evidence" value="ECO:0007669"/>
    <property type="project" value="TreeGrafter"/>
</dbReference>
<dbReference type="Gene3D" id="2.60.120.200">
    <property type="match status" value="1"/>
</dbReference>
<dbReference type="Proteomes" id="UP000054383">
    <property type="component" value="Unassembled WGS sequence"/>
</dbReference>
<dbReference type="InterPro" id="IPR000757">
    <property type="entry name" value="Beta-glucanase-like"/>
</dbReference>
<evidence type="ECO:0000256" key="11">
    <source>
        <dbReference type="ARBA" id="ARBA00023180"/>
    </source>
</evidence>
<keyword evidence="14" id="KW-0961">Cell wall biogenesis/degradation</keyword>
<dbReference type="GO" id="GO:0005975">
    <property type="term" value="P:carbohydrate metabolic process"/>
    <property type="evidence" value="ECO:0007669"/>
    <property type="project" value="InterPro"/>
</dbReference>
<feature type="region of interest" description="Disordered" evidence="19">
    <location>
        <begin position="280"/>
        <end position="311"/>
    </location>
</feature>
<keyword evidence="7 20" id="KW-0732">Signal</keyword>
<protein>
    <recommendedName>
        <fullName evidence="16">Crh-like protein</fullName>
        <ecNumber evidence="16">3.2.-.-</ecNumber>
    </recommendedName>
</protein>
<reference evidence="22 23" key="1">
    <citation type="submission" date="2015-04" db="EMBL/GenBank/DDBJ databases">
        <authorList>
            <person name="Syromyatnikov M.Y."/>
            <person name="Popov V.N."/>
        </authorList>
    </citation>
    <scope>NUCLEOTIDE SEQUENCE [LARGE SCALE GENOMIC DNA]</scope>
    <source>
        <strain evidence="22">WF-38-12</strain>
    </source>
</reference>
<evidence type="ECO:0000256" key="10">
    <source>
        <dbReference type="ARBA" id="ARBA00023157"/>
    </source>
</evidence>
<dbReference type="CDD" id="cd02183">
    <property type="entry name" value="GH16_fungal_CRH1_transglycosylase"/>
    <property type="match status" value="1"/>
</dbReference>
<feature type="active site" description="Proton donor" evidence="17">
    <location>
        <position position="123"/>
    </location>
</feature>
<evidence type="ECO:0000256" key="13">
    <source>
        <dbReference type="ARBA" id="ARBA00023295"/>
    </source>
</evidence>
<dbReference type="InterPro" id="IPR013320">
    <property type="entry name" value="ConA-like_dom_sf"/>
</dbReference>